<comment type="caution">
    <text evidence="2">The sequence shown here is derived from an EMBL/GenBank/DDBJ whole genome shotgun (WGS) entry which is preliminary data.</text>
</comment>
<evidence type="ECO:0000313" key="2">
    <source>
        <dbReference type="EMBL" id="RTE03626.1"/>
    </source>
</evidence>
<dbReference type="AlphaFoldDB" id="A0A3S0A0C6"/>
<proteinExistence type="predicted"/>
<reference evidence="2 3" key="1">
    <citation type="submission" date="2018-12" db="EMBL/GenBank/DDBJ databases">
        <title>Bacillus ochoae sp. nov., Paenibacillus whitsoniae sp. nov., Paenibacillus spiritus sp. nov. Isolated from the Mars Exploration Rover during spacecraft assembly.</title>
        <authorList>
            <person name="Seuylemezian A."/>
            <person name="Vaishampayan P."/>
        </authorList>
    </citation>
    <scope>NUCLEOTIDE SEQUENCE [LARGE SCALE GENOMIC DNA]</scope>
    <source>
        <strain evidence="2 3">MER 54</strain>
    </source>
</reference>
<protein>
    <recommendedName>
        <fullName evidence="1">Helicase XPB/Ssl2 N-terminal domain-containing protein</fullName>
    </recommendedName>
</protein>
<dbReference type="OrthoDB" id="2987331at2"/>
<dbReference type="Proteomes" id="UP000276128">
    <property type="component" value="Unassembled WGS sequence"/>
</dbReference>
<organism evidence="2 3">
    <name type="scientific">Paenibacillus whitsoniae</name>
    <dbReference type="NCBI Taxonomy" id="2496558"/>
    <lineage>
        <taxon>Bacteria</taxon>
        <taxon>Bacillati</taxon>
        <taxon>Bacillota</taxon>
        <taxon>Bacilli</taxon>
        <taxon>Bacillales</taxon>
        <taxon>Paenibacillaceae</taxon>
        <taxon>Paenibacillus</taxon>
    </lineage>
</organism>
<evidence type="ECO:0000313" key="3">
    <source>
        <dbReference type="Proteomes" id="UP000276128"/>
    </source>
</evidence>
<feature type="domain" description="Helicase XPB/Ssl2 N-terminal" evidence="1">
    <location>
        <begin position="386"/>
        <end position="504"/>
    </location>
</feature>
<keyword evidence="3" id="KW-1185">Reference proteome</keyword>
<accession>A0A3S0A0C6</accession>
<dbReference type="RefSeq" id="WP_126144482.1">
    <property type="nucleotide sequence ID" value="NZ_RXHU01000100.1"/>
</dbReference>
<name>A0A3S0A0C6_9BACL</name>
<dbReference type="InterPro" id="IPR032830">
    <property type="entry name" value="XPB/Ssl2_N"/>
</dbReference>
<dbReference type="Pfam" id="PF13625">
    <property type="entry name" value="Helicase_C_3"/>
    <property type="match status" value="1"/>
</dbReference>
<dbReference type="EMBL" id="RXHU01000100">
    <property type="protein sequence ID" value="RTE03626.1"/>
    <property type="molecule type" value="Genomic_DNA"/>
</dbReference>
<gene>
    <name evidence="2" type="ORF">EJQ19_27765</name>
</gene>
<evidence type="ECO:0000259" key="1">
    <source>
        <dbReference type="Pfam" id="PF13625"/>
    </source>
</evidence>
<sequence length="684" mass="77678">MKYEQVEDKMPPDVKRMIKEESWWAAWIQEDDDLAPFLTQRPLLAELNKQLTTDEQRTLRLIVSAFGCLPFTGEALEKQAAWAVSGAQTRLGLIGLRRLGVIVTFRKSWGEQLFLLPEDTFPIWQELLFPVVKFPGGREEAPGEELEWHELVQDESERAVAANPRGLAQMMLHVLTACAQQPAMPLSAKGTLHKKQVHKLAEPLRLPPAILTAAGLSYAFRDVYDEPVALLLDLATRSGFFKISGLNEALRLHEPSVEAWLQGDYKWQQETLYALWCDMITPAPAWLQHAIACMERTRSGAWYKVEQLLMQVRACLSFAGSHAEAELLEAELRTAWLQPLMAFRFIDVSKDTEGQLWFRWLIEPRKMLNPDEPAIVESQERPGSMYVQPDFELLLPPDVGLYTEWEVASFADLLQSDYVRSYRVTKNSFRRALASGKTAEQIAETLAANASHEVPQGVLRTLAQWAEQANKVALEDVTLLRCASEADAEALLRSSRCAPYLADRVGPAAFIIAKADAGPLAKCLEAMGYAPHFKAAKRAESPEAGAEHLLAADIPVQPLCYSRDSARIYEMEPSLPRQEDLYPDLQDIPPSWIKEFRNYHASTRKDMIRKAIEWKSVLQLRKEGQDRFIIPRMLREEKTVWHLEGLEQAREISVPGEDWQEMKLILPGINDAFQREKEETLENL</sequence>